<dbReference type="PANTHER" id="PTHR42918:SF6">
    <property type="entry name" value="ELONGATION FACTOR P--(R)-BETA-LYSINE LIGASE"/>
    <property type="match status" value="1"/>
</dbReference>
<keyword evidence="3" id="KW-0067">ATP-binding</keyword>
<dbReference type="HOGENOM" id="CLU_008255_1_0_7"/>
<dbReference type="InterPro" id="IPR004525">
    <property type="entry name" value="EpmA"/>
</dbReference>
<dbReference type="PROSITE" id="PS50862">
    <property type="entry name" value="AA_TRNA_LIGASE_II"/>
    <property type="match status" value="1"/>
</dbReference>
<evidence type="ECO:0000256" key="2">
    <source>
        <dbReference type="ARBA" id="ARBA00022741"/>
    </source>
</evidence>
<evidence type="ECO:0000259" key="4">
    <source>
        <dbReference type="PROSITE" id="PS50862"/>
    </source>
</evidence>
<accession>K7YRZ5</accession>
<dbReference type="Gene3D" id="3.30.930.10">
    <property type="entry name" value="Bira Bifunctional Protein, Domain 2"/>
    <property type="match status" value="1"/>
</dbReference>
<feature type="domain" description="Aminoacyl-transfer RNA synthetases class-II family profile" evidence="4">
    <location>
        <begin position="88"/>
        <end position="386"/>
    </location>
</feature>
<dbReference type="GO" id="GO:0000049">
    <property type="term" value="F:tRNA binding"/>
    <property type="evidence" value="ECO:0007669"/>
    <property type="project" value="TreeGrafter"/>
</dbReference>
<reference evidence="5 6" key="1">
    <citation type="journal article" date="2012" name="BMC Genomics">
        <title>Genome analysis of a simultaneously predatory and prey-independent, novel Bdellovibrio bacteriovorus from the River Tiber, supports in silico predictions of both ancient and recent lateral gene transfer from diverse bacteria.</title>
        <authorList>
            <person name="Hobley L."/>
            <person name="Lerner T.R."/>
            <person name="Williams L.E."/>
            <person name="Lambert C."/>
            <person name="Till R."/>
            <person name="Milner D.S."/>
            <person name="Basford S.M."/>
            <person name="Capeness M.J."/>
            <person name="Fenton A.K."/>
            <person name="Atterbury R.J."/>
            <person name="Harris M.A."/>
            <person name="Sockett R.E."/>
        </authorList>
    </citation>
    <scope>NUCLEOTIDE SEQUENCE [LARGE SCALE GENOMIC DNA]</scope>
    <source>
        <strain evidence="5 6">Tiberius</strain>
    </source>
</reference>
<dbReference type="InterPro" id="IPR004364">
    <property type="entry name" value="Aa-tRNA-synt_II"/>
</dbReference>
<organism evidence="5 6">
    <name type="scientific">Bdellovibrio bacteriovorus str. Tiberius</name>
    <dbReference type="NCBI Taxonomy" id="1069642"/>
    <lineage>
        <taxon>Bacteria</taxon>
        <taxon>Pseudomonadati</taxon>
        <taxon>Bdellovibrionota</taxon>
        <taxon>Bdellovibrionia</taxon>
        <taxon>Bdellovibrionales</taxon>
        <taxon>Pseudobdellovibrionaceae</taxon>
        <taxon>Bdellovibrio</taxon>
    </lineage>
</organism>
<dbReference type="InterPro" id="IPR018149">
    <property type="entry name" value="Lys-tRNA-synth_II_C"/>
</dbReference>
<dbReference type="GO" id="GO:0004824">
    <property type="term" value="F:lysine-tRNA ligase activity"/>
    <property type="evidence" value="ECO:0007669"/>
    <property type="project" value="InterPro"/>
</dbReference>
<dbReference type="Pfam" id="PF00152">
    <property type="entry name" value="tRNA-synt_2"/>
    <property type="match status" value="1"/>
</dbReference>
<dbReference type="RefSeq" id="WP_015089857.1">
    <property type="nucleotide sequence ID" value="NC_019567.1"/>
</dbReference>
<dbReference type="PANTHER" id="PTHR42918">
    <property type="entry name" value="LYSYL-TRNA SYNTHETASE"/>
    <property type="match status" value="1"/>
</dbReference>
<dbReference type="InterPro" id="IPR045864">
    <property type="entry name" value="aa-tRNA-synth_II/BPL/LPL"/>
</dbReference>
<dbReference type="GO" id="GO:0005829">
    <property type="term" value="C:cytosol"/>
    <property type="evidence" value="ECO:0007669"/>
    <property type="project" value="TreeGrafter"/>
</dbReference>
<dbReference type="SUPFAM" id="SSF55681">
    <property type="entry name" value="Class II aaRS and biotin synthetases"/>
    <property type="match status" value="1"/>
</dbReference>
<dbReference type="Proteomes" id="UP000010074">
    <property type="component" value="Chromosome"/>
</dbReference>
<evidence type="ECO:0000256" key="3">
    <source>
        <dbReference type="ARBA" id="ARBA00022840"/>
    </source>
</evidence>
<protein>
    <submittedName>
        <fullName evidence="5">Lysyl-tRNA synthetase</fullName>
    </submittedName>
</protein>
<dbReference type="NCBIfam" id="TIGR00462">
    <property type="entry name" value="genX"/>
    <property type="match status" value="1"/>
</dbReference>
<dbReference type="KEGG" id="bbat:Bdt_0671"/>
<keyword evidence="1" id="KW-0436">Ligase</keyword>
<dbReference type="AlphaFoldDB" id="K7YRZ5"/>
<dbReference type="PRINTS" id="PR00982">
    <property type="entry name" value="TRNASYNTHLYS"/>
</dbReference>
<sequence>MPENAQAAGRIYQIERDGEALKLVLHRDSETHKIQFEKAPKYSEFLIEGDIVAVVSATEVVLLAPQKQFLPNRSFDKDLTLKWGTYLQSLREFFVSQGFVELKTPSLVVCPGTEPSLDVFSTNLKVGSRKENLFLPTSPELHLKKALALGAEKIFELAPCFRNGEVTERHQPEFLMLEWYRAYASLKLIKEDTIKLVNHLAQAMKVAGPAKVTSYSVAELFKIHCGFELKPDTSKEELKALAGKIGVDVRSAESIDDYFFLIFMDKIESQLPHDELVFVEKYPPYQAALARLTSDGWGDRFEAYWKGMELCNAFHELNDPKIQRLRSKEDLQKKLEMGKEAVSLDEEFFQCLEAGLPPSGGIALGVERLFMALQGLHSISSLRLFPQ</sequence>
<evidence type="ECO:0000313" key="5">
    <source>
        <dbReference type="EMBL" id="AFY00378.1"/>
    </source>
</evidence>
<dbReference type="EMBL" id="CP002930">
    <property type="protein sequence ID" value="AFY00378.1"/>
    <property type="molecule type" value="Genomic_DNA"/>
</dbReference>
<keyword evidence="5" id="KW-0030">Aminoacyl-tRNA synthetase</keyword>
<keyword evidence="2" id="KW-0547">Nucleotide-binding</keyword>
<dbReference type="STRING" id="1069642.Bdt_0671"/>
<name>K7YRZ5_BDEBC</name>
<dbReference type="PATRIC" id="fig|1069642.3.peg.664"/>
<gene>
    <name evidence="5" type="ORF">Bdt_0671</name>
</gene>
<evidence type="ECO:0000256" key="1">
    <source>
        <dbReference type="ARBA" id="ARBA00022598"/>
    </source>
</evidence>
<dbReference type="InterPro" id="IPR006195">
    <property type="entry name" value="aa-tRNA-synth_II"/>
</dbReference>
<proteinExistence type="predicted"/>
<evidence type="ECO:0000313" key="6">
    <source>
        <dbReference type="Proteomes" id="UP000010074"/>
    </source>
</evidence>
<dbReference type="GO" id="GO:0006430">
    <property type="term" value="P:lysyl-tRNA aminoacylation"/>
    <property type="evidence" value="ECO:0007669"/>
    <property type="project" value="InterPro"/>
</dbReference>
<dbReference type="GO" id="GO:0005524">
    <property type="term" value="F:ATP binding"/>
    <property type="evidence" value="ECO:0007669"/>
    <property type="project" value="UniProtKB-KW"/>
</dbReference>